<accession>A0A0R3WZL1</accession>
<dbReference type="Proteomes" id="UP000274429">
    <property type="component" value="Unassembled WGS sequence"/>
</dbReference>
<reference evidence="11" key="1">
    <citation type="submission" date="2017-02" db="UniProtKB">
        <authorList>
            <consortium name="WormBaseParasite"/>
        </authorList>
    </citation>
    <scope>IDENTIFICATION</scope>
</reference>
<evidence type="ECO:0000256" key="7">
    <source>
        <dbReference type="PIRSR" id="PIRSR601382-2"/>
    </source>
</evidence>
<dbReference type="GO" id="GO:0044322">
    <property type="term" value="C:endoplasmic reticulum quality control compartment"/>
    <property type="evidence" value="ECO:0007669"/>
    <property type="project" value="GOC"/>
</dbReference>
<dbReference type="InterPro" id="IPR036026">
    <property type="entry name" value="Seven-hairpin_glycosidases"/>
</dbReference>
<dbReference type="InterPro" id="IPR002618">
    <property type="entry name" value="UDPGP_fam"/>
</dbReference>
<protein>
    <recommendedName>
        <fullName evidence="8">alpha-1,2-Mannosidase</fullName>
        <ecNumber evidence="8">3.2.1.-</ecNumber>
    </recommendedName>
</protein>
<dbReference type="WBParaSite" id="TTAC_0000624001-mRNA-1">
    <property type="protein sequence ID" value="TTAC_0000624001-mRNA-1"/>
    <property type="gene ID" value="TTAC_0000624001"/>
</dbReference>
<sequence>MPAMLAMKSELDSSGQSHLYKYWDKLSPGEKEHYLGELLTLNLDRINSAYKLKGNSQFVDERLMCPDPSICGHEVSLRTSHPEEYDLYIDKGIGAISERKVGVVLLAGGQGTRLGSSNPKGMYDIGLPSRRSLYQIQAERLLGLCRQVSVKFGQEIYIPWYIMTSDHTRKLTEKFFDENGYFGYSRDHIIFFEQLNFPALDLNGKILMKDKASLCWSPEGNGGLYRALSERGILQNMKTQGIQYVHIYGVDNVLIQMADPAFIGFCIARNADCAVKVVEKTDPNEPIGVVGMVDGKPRVVEYSEISPSTAALMLPVPPCHMGQCKDGRDGHLNSVKSRLLYSLGNICNHFMTTDFLEHVCDPKQEAILPYHIAYKKVTYLDTRTDCSIMPTQPNALKLEKFIFDVFQFSKRFFIWEVDRATEFSPLKNGPEAQKDCPKTCRKSILDMHASWAKAAGAVFTDDAQDVIEISPLVSLRGELSIENERFNLQFLKQRVKDIFYHSYDNYMRHAYPYDELRPISCDGHDTWASEVVGGLLAAHLLAKRAGMDLEPGWPCHGRLLSLAERFASKLLPAFNTPTGMPYGTINLALGGVPPNETPVTCVATVGTLILEFGALSRLTGDPRYEQAAMKALRALWTFRSSLGLVGNHINVRTGTWVGKEATIGSGVDSYFEYLLKGSILFRLPELDAMFREYRSAIKKYLKFGGWHVMATMDAGSVTSAVYQSLESFWPGVLAMAGDIEEAKELLITYHSVWRRYGFLPEMFDVPSNKPIGRQSVYPLRPEFIESVLHLYLATKDPYLLEMGVNVLTSIERDAKTPCGFATIHDVQTHTKENRMETFFLSETVKYLYLLFDEDNFLHRTPLSSADTFQAGDADDYCTGGMGYIFNSEAHPLDSGLIHCCSIQHLQELEEISSEESLPVDLGLHRDLGTLVNISTSLNSLTHAILSELDVTFEEILSPSVTWTENQNTSKEIDTWVEKLWKEMSGAVLLSGAIQDNASTPPNYVPPDMLRKSTTPLMSCPTVPFHVRLNTMRDLDYRNLN</sequence>
<dbReference type="SUPFAM" id="SSF48225">
    <property type="entry name" value="Seven-hairpin glycosidases"/>
    <property type="match status" value="1"/>
</dbReference>
<evidence type="ECO:0000313" key="11">
    <source>
        <dbReference type="WBParaSite" id="TTAC_0000624001-mRNA-1"/>
    </source>
</evidence>
<dbReference type="InterPro" id="IPR029044">
    <property type="entry name" value="Nucleotide-diphossugar_trans"/>
</dbReference>
<dbReference type="OrthoDB" id="8118055at2759"/>
<keyword evidence="7" id="KW-0479">Metal-binding</keyword>
<dbReference type="GO" id="GO:0016020">
    <property type="term" value="C:membrane"/>
    <property type="evidence" value="ECO:0007669"/>
    <property type="project" value="InterPro"/>
</dbReference>
<evidence type="ECO:0000256" key="8">
    <source>
        <dbReference type="RuleBase" id="RU361193"/>
    </source>
</evidence>
<keyword evidence="8" id="KW-0378">Hydrolase</keyword>
<comment type="subcellular location">
    <subcellularLocation>
        <location evidence="1">Endoplasmic reticulum</location>
    </subcellularLocation>
</comment>
<evidence type="ECO:0000256" key="4">
    <source>
        <dbReference type="ARBA" id="ARBA00022695"/>
    </source>
</evidence>
<dbReference type="GO" id="GO:1904380">
    <property type="term" value="P:endoplasmic reticulum mannose trimming"/>
    <property type="evidence" value="ECO:0007669"/>
    <property type="project" value="InterPro"/>
</dbReference>
<keyword evidence="5" id="KW-0256">Endoplasmic reticulum</keyword>
<comment type="cofactor">
    <cofactor evidence="7">
        <name>Ca(2+)</name>
        <dbReference type="ChEBI" id="CHEBI:29108"/>
    </cofactor>
</comment>
<evidence type="ECO:0000256" key="1">
    <source>
        <dbReference type="ARBA" id="ARBA00004240"/>
    </source>
</evidence>
<dbReference type="EMBL" id="UYWX01020296">
    <property type="protein sequence ID" value="VDM30402.1"/>
    <property type="molecule type" value="Genomic_DNA"/>
</dbReference>
<keyword evidence="3" id="KW-0808">Transferase</keyword>
<dbReference type="Gene3D" id="1.50.10.10">
    <property type="match status" value="2"/>
</dbReference>
<dbReference type="GO" id="GO:0070569">
    <property type="term" value="F:uridylyltransferase activity"/>
    <property type="evidence" value="ECO:0007669"/>
    <property type="project" value="InterPro"/>
</dbReference>
<keyword evidence="8" id="KW-0326">Glycosidase</keyword>
<dbReference type="GO" id="GO:0005509">
    <property type="term" value="F:calcium ion binding"/>
    <property type="evidence" value="ECO:0007669"/>
    <property type="project" value="InterPro"/>
</dbReference>
<dbReference type="AlphaFoldDB" id="A0A0R3WZL1"/>
<dbReference type="PRINTS" id="PR00747">
    <property type="entry name" value="GLYHDRLASE47"/>
</dbReference>
<evidence type="ECO:0000256" key="2">
    <source>
        <dbReference type="ARBA" id="ARBA00007658"/>
    </source>
</evidence>
<dbReference type="STRING" id="6205.A0A0R3WZL1"/>
<dbReference type="InterPro" id="IPR001382">
    <property type="entry name" value="Glyco_hydro_47"/>
</dbReference>
<evidence type="ECO:0000313" key="10">
    <source>
        <dbReference type="Proteomes" id="UP000274429"/>
    </source>
</evidence>
<evidence type="ECO:0000256" key="5">
    <source>
        <dbReference type="ARBA" id="ARBA00022824"/>
    </source>
</evidence>
<dbReference type="Pfam" id="PF01704">
    <property type="entry name" value="UDPGP"/>
    <property type="match status" value="1"/>
</dbReference>
<name>A0A0R3WZL1_HYDTA</name>
<keyword evidence="4" id="KW-0548">Nucleotidyltransferase</keyword>
<dbReference type="PANTHER" id="PTHR45679:SF6">
    <property type="entry name" value="ER DEGRADATION-ENHANCING ALPHA-MANNOSIDASE-LIKE PROTEIN 2"/>
    <property type="match status" value="1"/>
</dbReference>
<feature type="binding site" evidence="7">
    <location>
        <position position="887"/>
    </location>
    <ligand>
        <name>Ca(2+)</name>
        <dbReference type="ChEBI" id="CHEBI:29108"/>
    </ligand>
</feature>
<evidence type="ECO:0000256" key="6">
    <source>
        <dbReference type="ARBA" id="ARBA00023180"/>
    </source>
</evidence>
<organism evidence="11">
    <name type="scientific">Hydatigena taeniaeformis</name>
    <name type="common">Feline tapeworm</name>
    <name type="synonym">Taenia taeniaeformis</name>
    <dbReference type="NCBI Taxonomy" id="6205"/>
    <lineage>
        <taxon>Eukaryota</taxon>
        <taxon>Metazoa</taxon>
        <taxon>Spiralia</taxon>
        <taxon>Lophotrochozoa</taxon>
        <taxon>Platyhelminthes</taxon>
        <taxon>Cestoda</taxon>
        <taxon>Eucestoda</taxon>
        <taxon>Cyclophyllidea</taxon>
        <taxon>Taeniidae</taxon>
        <taxon>Hydatigera</taxon>
    </lineage>
</organism>
<evidence type="ECO:0000313" key="9">
    <source>
        <dbReference type="EMBL" id="VDM30402.1"/>
    </source>
</evidence>
<dbReference type="CDD" id="cd04193">
    <property type="entry name" value="UDPGlcNAc_PPase"/>
    <property type="match status" value="1"/>
</dbReference>
<keyword evidence="7" id="KW-0106">Calcium</keyword>
<comment type="similarity">
    <text evidence="2 8">Belongs to the glycosyl hydrolase 47 family.</text>
</comment>
<dbReference type="SUPFAM" id="SSF53448">
    <property type="entry name" value="Nucleotide-diphospho-sugar transferases"/>
    <property type="match status" value="1"/>
</dbReference>
<dbReference type="InterPro" id="IPR044674">
    <property type="entry name" value="EDEM1/2/3"/>
</dbReference>
<proteinExistence type="inferred from homology"/>
<dbReference type="InterPro" id="IPR012341">
    <property type="entry name" value="6hp_glycosidase-like_sf"/>
</dbReference>
<dbReference type="GO" id="GO:0005975">
    <property type="term" value="P:carbohydrate metabolic process"/>
    <property type="evidence" value="ECO:0007669"/>
    <property type="project" value="InterPro"/>
</dbReference>
<dbReference type="PANTHER" id="PTHR45679">
    <property type="entry name" value="ER DEGRADATION-ENHANCING ALPHA-MANNOSIDASE-LIKE PROTEIN 2"/>
    <property type="match status" value="1"/>
</dbReference>
<keyword evidence="10" id="KW-1185">Reference proteome</keyword>
<evidence type="ECO:0000256" key="3">
    <source>
        <dbReference type="ARBA" id="ARBA00022679"/>
    </source>
</evidence>
<reference evidence="9 10" key="2">
    <citation type="submission" date="2018-11" db="EMBL/GenBank/DDBJ databases">
        <authorList>
            <consortium name="Pathogen Informatics"/>
        </authorList>
    </citation>
    <scope>NUCLEOTIDE SEQUENCE [LARGE SCALE GENOMIC DNA]</scope>
</reference>
<keyword evidence="6" id="KW-0325">Glycoprotein</keyword>
<dbReference type="EC" id="3.2.1.-" evidence="8"/>
<dbReference type="Pfam" id="PF01532">
    <property type="entry name" value="Glyco_hydro_47"/>
    <property type="match status" value="1"/>
</dbReference>
<gene>
    <name evidence="9" type="ORF">TTAC_LOCUS6225</name>
</gene>
<dbReference type="Gene3D" id="3.90.550.10">
    <property type="entry name" value="Spore Coat Polysaccharide Biosynthesis Protein SpsA, Chain A"/>
    <property type="match status" value="1"/>
</dbReference>
<dbReference type="GO" id="GO:0004571">
    <property type="term" value="F:mannosyl-oligosaccharide 1,2-alpha-mannosidase activity"/>
    <property type="evidence" value="ECO:0007669"/>
    <property type="project" value="InterPro"/>
</dbReference>